<feature type="compositionally biased region" description="Pro residues" evidence="1">
    <location>
        <begin position="281"/>
        <end position="292"/>
    </location>
</feature>
<feature type="region of interest" description="Disordered" evidence="1">
    <location>
        <begin position="164"/>
        <end position="372"/>
    </location>
</feature>
<dbReference type="PANTHER" id="PTHR15275">
    <property type="entry name" value="CG1 PROTEIN/F18"/>
    <property type="match status" value="1"/>
</dbReference>
<comment type="caution">
    <text evidence="2">The sequence shown here is derived from an EMBL/GenBank/DDBJ whole genome shotgun (WGS) entry which is preliminary data.</text>
</comment>
<dbReference type="EMBL" id="VYZH01004115">
    <property type="protein sequence ID" value="NWS47787.1"/>
    <property type="molecule type" value="Genomic_DNA"/>
</dbReference>
<dbReference type="OrthoDB" id="8630229at2759"/>
<reference evidence="2 3" key="1">
    <citation type="submission" date="2019-09" db="EMBL/GenBank/DDBJ databases">
        <title>Bird 10,000 Genomes (B10K) Project - Family phase.</title>
        <authorList>
            <person name="Zhang G."/>
        </authorList>
    </citation>
    <scope>NUCLEOTIDE SEQUENCE [LARGE SCALE GENOMIC DNA]</scope>
    <source>
        <strain evidence="2">B10K-DU-017-47</strain>
    </source>
</reference>
<dbReference type="InterPro" id="IPR026131">
    <property type="entry name" value="MAMLD1"/>
</dbReference>
<feature type="compositionally biased region" description="Polar residues" evidence="1">
    <location>
        <begin position="271"/>
        <end position="280"/>
    </location>
</feature>
<feature type="compositionally biased region" description="Polar residues" evidence="1">
    <location>
        <begin position="199"/>
        <end position="239"/>
    </location>
</feature>
<feature type="region of interest" description="Disordered" evidence="1">
    <location>
        <begin position="395"/>
        <end position="415"/>
    </location>
</feature>
<feature type="region of interest" description="Disordered" evidence="1">
    <location>
        <begin position="1"/>
        <end position="28"/>
    </location>
</feature>
<feature type="compositionally biased region" description="Low complexity" evidence="1">
    <location>
        <begin position="259"/>
        <end position="270"/>
    </location>
</feature>
<feature type="compositionally biased region" description="Polar residues" evidence="1">
    <location>
        <begin position="355"/>
        <end position="372"/>
    </location>
</feature>
<evidence type="ECO:0000313" key="2">
    <source>
        <dbReference type="EMBL" id="NWS47787.1"/>
    </source>
</evidence>
<sequence length="1014" mass="108720">FPQLQGSIKRKLEDDSSPASSGVPDVIFPNDSKRLCLDDVNLAMGQGANPNVACPEMQSSSFPTGHSASSLGVAGHPVLLENNHINGGGIGSPFSVPPNTEINQKGSIGGQNNNIVHYDEKGNSLQSVDQELQDLLEELTKMPDPSPNDLDLEKILCSKAEEPLGLSHSQPSITTTPKSSPQTSHLENHVANKDFSPGCNPTSGGSPQMRPSSAGANFQVPSSNKPVASPISTAAQSKNQPPPMLPVPLPNIPGSNWHAQQLKQLAASKQVSTTKQQVQPPSWPTMSPPGLSPPYRAGASPHHQPFSPQNVMVSGMPANNLPGNNIQSPQNTLLSSMTSSSTPSNGPSPPYGSEKLSSPALNQQPFSPQSSMLPTLTAASLPANNIKSPQNNLVASMASTNTGPSPPYRPEKLSSPALHQQPFSPQGTLISNITPTSNPTSMQSSLFKSMTTNQSKNMNIIMQQPSTSLQPGLVAESPVSQDQFSFNNTKPLSHFASESATQKMPPLTAGQGQQSLIHYLQQQQPQQQQPSPAAQQPQQTNNSQFLQQQFRQLMQPHRIQRHMQPATLPSQSRQDQNPGIVARLQEPGSIPSGGSVPAPATVNGYTMRNHLLKQQIIKRQLMQVRCRVPLWVALLGCTFNVMPLVFQEKQRQNMLGVTSEQRSLFAAQQINQFQAVPQPIPTDCSQVMPAPPPNHRMLPSNPAMLQSTLGSGMAPATASQSSGTMVMIPHNPGKQQGIFPPNSDFNIPLRPSQNSLGMNSGCQTVHNHSAVRPGMPMAGFGSGSLANHSATQQHLRQPGMPRVPNVYPNSSAQMWTPTTVPRMPNQSQMDTSMQQFSSNTLFSKQNARPSAASQQFSQQAVVPPNQIAPSVQVRQMQKLSMGQSGQGLSSMSNQTLRHNLTRGPLPAMNVMKSVPQGVSSFNQLNPAPGLGPPSYPSSGQPPDAFNRLSAAAELPQYDFVSQHSNSIMPANCSDTDFLDSLMKNSSSSNDEEWLNNLTMIDDILGQHAQSSGHV</sequence>
<organism evidence="2 3">
    <name type="scientific">Probosciger aterrimus</name>
    <name type="common">Palm cockatoo</name>
    <dbReference type="NCBI Taxonomy" id="141839"/>
    <lineage>
        <taxon>Eukaryota</taxon>
        <taxon>Metazoa</taxon>
        <taxon>Chordata</taxon>
        <taxon>Craniata</taxon>
        <taxon>Vertebrata</taxon>
        <taxon>Euteleostomi</taxon>
        <taxon>Archelosauria</taxon>
        <taxon>Archosauria</taxon>
        <taxon>Dinosauria</taxon>
        <taxon>Saurischia</taxon>
        <taxon>Theropoda</taxon>
        <taxon>Coelurosauria</taxon>
        <taxon>Aves</taxon>
        <taxon>Neognathae</taxon>
        <taxon>Neoaves</taxon>
        <taxon>Telluraves</taxon>
        <taxon>Australaves</taxon>
        <taxon>Psittaciformes</taxon>
        <taxon>Cacatuidae</taxon>
        <taxon>Probosciger</taxon>
    </lineage>
</organism>
<feature type="compositionally biased region" description="Low complexity" evidence="1">
    <location>
        <begin position="335"/>
        <end position="345"/>
    </location>
</feature>
<dbReference type="Proteomes" id="UP000562415">
    <property type="component" value="Unassembled WGS sequence"/>
</dbReference>
<evidence type="ECO:0000313" key="3">
    <source>
        <dbReference type="Proteomes" id="UP000562415"/>
    </source>
</evidence>
<dbReference type="GO" id="GO:0006357">
    <property type="term" value="P:regulation of transcription by RNA polymerase II"/>
    <property type="evidence" value="ECO:0007669"/>
    <property type="project" value="TreeGrafter"/>
</dbReference>
<proteinExistence type="predicted"/>
<feature type="compositionally biased region" description="Polar residues" evidence="1">
    <location>
        <begin position="321"/>
        <end position="334"/>
    </location>
</feature>
<dbReference type="AlphaFoldDB" id="A0A7K5FSN8"/>
<dbReference type="PANTHER" id="PTHR15275:SF0">
    <property type="entry name" value="MASTERMIND-LIKE DOMAIN-CONTAINING PROTEIN 1"/>
    <property type="match status" value="1"/>
</dbReference>
<feature type="non-terminal residue" evidence="2">
    <location>
        <position position="1014"/>
    </location>
</feature>
<feature type="region of interest" description="Disordered" evidence="1">
    <location>
        <begin position="521"/>
        <end position="543"/>
    </location>
</feature>
<accession>A0A7K5FSN8</accession>
<name>A0A7K5FSN8_PROAR</name>
<feature type="non-terminal residue" evidence="2">
    <location>
        <position position="1"/>
    </location>
</feature>
<gene>
    <name evidence="2" type="primary">Mamld1</name>
    <name evidence="2" type="ORF">PROATE_R08685</name>
</gene>
<feature type="compositionally biased region" description="Polar residues" evidence="1">
    <location>
        <begin position="167"/>
        <end position="185"/>
    </location>
</feature>
<feature type="compositionally biased region" description="Pro residues" evidence="1">
    <location>
        <begin position="240"/>
        <end position="251"/>
    </location>
</feature>
<evidence type="ECO:0000256" key="1">
    <source>
        <dbReference type="SAM" id="MobiDB-lite"/>
    </source>
</evidence>
<keyword evidence="3" id="KW-1185">Reference proteome</keyword>
<protein>
    <submittedName>
        <fullName evidence="2">MAMD1 protein</fullName>
    </submittedName>
</protein>
<dbReference type="GO" id="GO:0016604">
    <property type="term" value="C:nuclear body"/>
    <property type="evidence" value="ECO:0007669"/>
    <property type="project" value="TreeGrafter"/>
</dbReference>